<dbReference type="SMART" id="SM00065">
    <property type="entry name" value="GAF"/>
    <property type="match status" value="2"/>
</dbReference>
<dbReference type="SUPFAM" id="SSF58104">
    <property type="entry name" value="Methyl-accepting chemotaxis protein (MCP) signaling domain"/>
    <property type="match status" value="1"/>
</dbReference>
<evidence type="ECO:0000256" key="2">
    <source>
        <dbReference type="PROSITE-ProRule" id="PRU00284"/>
    </source>
</evidence>
<keyword evidence="1 2" id="KW-0807">Transducer</keyword>
<dbReference type="Proteomes" id="UP001566476">
    <property type="component" value="Unassembled WGS sequence"/>
</dbReference>
<dbReference type="Pfam" id="PF00015">
    <property type="entry name" value="MCPsignal"/>
    <property type="match status" value="1"/>
</dbReference>
<dbReference type="PANTHER" id="PTHR32089:SF112">
    <property type="entry name" value="LYSOZYME-LIKE PROTEIN-RELATED"/>
    <property type="match status" value="1"/>
</dbReference>
<feature type="region of interest" description="Disordered" evidence="3">
    <location>
        <begin position="1"/>
        <end position="37"/>
    </location>
</feature>
<keyword evidence="6" id="KW-1185">Reference proteome</keyword>
<reference evidence="5 6" key="1">
    <citation type="submission" date="2024-07" db="EMBL/GenBank/DDBJ databases">
        <authorList>
            <person name="Thanompreechachai J."/>
            <person name="Duangmal K."/>
        </authorList>
    </citation>
    <scope>NUCLEOTIDE SEQUENCE [LARGE SCALE GENOMIC DNA]</scope>
    <source>
        <strain evidence="5 6">TBRC 1896</strain>
    </source>
</reference>
<dbReference type="InterPro" id="IPR004089">
    <property type="entry name" value="MCPsignal_dom"/>
</dbReference>
<comment type="caution">
    <text evidence="5">The sequence shown here is derived from an EMBL/GenBank/DDBJ whole genome shotgun (WGS) entry which is preliminary data.</text>
</comment>
<dbReference type="RefSeq" id="WP_370720257.1">
    <property type="nucleotide sequence ID" value="NZ_JBGGTQ010000009.1"/>
</dbReference>
<dbReference type="EMBL" id="JBGGTQ010000009">
    <property type="protein sequence ID" value="MEZ0494020.1"/>
    <property type="molecule type" value="Genomic_DNA"/>
</dbReference>
<dbReference type="Gene3D" id="3.30.450.40">
    <property type="match status" value="2"/>
</dbReference>
<dbReference type="InterPro" id="IPR029016">
    <property type="entry name" value="GAF-like_dom_sf"/>
</dbReference>
<proteinExistence type="predicted"/>
<evidence type="ECO:0000313" key="5">
    <source>
        <dbReference type="EMBL" id="MEZ0494020.1"/>
    </source>
</evidence>
<dbReference type="Pfam" id="PF13185">
    <property type="entry name" value="GAF_2"/>
    <property type="match status" value="2"/>
</dbReference>
<dbReference type="InterPro" id="IPR003018">
    <property type="entry name" value="GAF"/>
</dbReference>
<dbReference type="SUPFAM" id="SSF55781">
    <property type="entry name" value="GAF domain-like"/>
    <property type="match status" value="2"/>
</dbReference>
<feature type="domain" description="Methyl-accepting transducer" evidence="4">
    <location>
        <begin position="405"/>
        <end position="555"/>
    </location>
</feature>
<dbReference type="SMART" id="SM00283">
    <property type="entry name" value="MA"/>
    <property type="match status" value="1"/>
</dbReference>
<evidence type="ECO:0000256" key="1">
    <source>
        <dbReference type="ARBA" id="ARBA00023224"/>
    </source>
</evidence>
<gene>
    <name evidence="5" type="ORF">AB2L28_17425</name>
</gene>
<sequence>MFTNSTASTSQQTSQQTSRTPRGASDRAPGARPRTRLRGKAAVIADLTRHAADSDADVAALADVVRALAQVTTPADAVRIALETVRDRFGWAYGSYWTLDPTAEHGRGALRFAQESGTAGAEFREVTLSATFAEGVGLSGRAWRSRDLVFVPDLAQVTDCVRAPAAQRAGVKSGVCFPIVEGGRVVATMDFFTTEELTPSQGRLDALRAVGVLVSNALERVHENVRQEKAAQDVDAVSTVIRELTTAADEQTALRTALETIRRDFDWQYGSFWRLDEDAQVLRFELESGDAGEEFRRVTLSASFAKGVGLSGRTWAKQDFVFVEDLGEMTDCVRAPAAQRAGVKSGVCLPVLVGGRVIGTMDFFATRTLIMSASRESALRNTAFLVGQAMERFVAGTRLHRAGGDLLASIAEVERNVTSAADVAAQGESLAQEANGQVAALGQASTEIDDVVRAIQSIAAQTKLLALNATIEAARAGEAGKGFAVVAGEVKELSSQTERATDDVSRKVATIQDRVQAVVTSLAGIHAAVEEINQRQSLIAGVLAEQEATTRTVLT</sequence>
<evidence type="ECO:0000313" key="6">
    <source>
        <dbReference type="Proteomes" id="UP001566476"/>
    </source>
</evidence>
<evidence type="ECO:0000259" key="4">
    <source>
        <dbReference type="PROSITE" id="PS50111"/>
    </source>
</evidence>
<accession>A0ABV4I7K0</accession>
<dbReference type="PROSITE" id="PS50111">
    <property type="entry name" value="CHEMOTAXIS_TRANSDUC_2"/>
    <property type="match status" value="1"/>
</dbReference>
<feature type="compositionally biased region" description="Low complexity" evidence="3">
    <location>
        <begin position="1"/>
        <end position="18"/>
    </location>
</feature>
<organism evidence="5 6">
    <name type="scientific">Kineococcus mangrovi</name>
    <dbReference type="NCBI Taxonomy" id="1660183"/>
    <lineage>
        <taxon>Bacteria</taxon>
        <taxon>Bacillati</taxon>
        <taxon>Actinomycetota</taxon>
        <taxon>Actinomycetes</taxon>
        <taxon>Kineosporiales</taxon>
        <taxon>Kineosporiaceae</taxon>
        <taxon>Kineococcus</taxon>
    </lineage>
</organism>
<dbReference type="Gene3D" id="1.10.287.950">
    <property type="entry name" value="Methyl-accepting chemotaxis protein"/>
    <property type="match status" value="1"/>
</dbReference>
<dbReference type="PANTHER" id="PTHR32089">
    <property type="entry name" value="METHYL-ACCEPTING CHEMOTAXIS PROTEIN MCPB"/>
    <property type="match status" value="1"/>
</dbReference>
<evidence type="ECO:0000256" key="3">
    <source>
        <dbReference type="SAM" id="MobiDB-lite"/>
    </source>
</evidence>
<protein>
    <submittedName>
        <fullName evidence="5">GAF domain-containing protein</fullName>
    </submittedName>
</protein>
<name>A0ABV4I7K0_9ACTN</name>